<protein>
    <submittedName>
        <fullName evidence="1">Uncharacterized protein</fullName>
    </submittedName>
</protein>
<comment type="caution">
    <text evidence="1">The sequence shown here is derived from an EMBL/GenBank/DDBJ whole genome shotgun (WGS) entry which is preliminary data.</text>
</comment>
<dbReference type="InterPro" id="IPR046710">
    <property type="entry name" value="DUF6783"/>
</dbReference>
<dbReference type="AlphaFoldDB" id="A0A413FLD1"/>
<proteinExistence type="predicted"/>
<dbReference type="Pfam" id="PF20574">
    <property type="entry name" value="DUF6783"/>
    <property type="match status" value="1"/>
</dbReference>
<evidence type="ECO:0000313" key="2">
    <source>
        <dbReference type="Proteomes" id="UP000283880"/>
    </source>
</evidence>
<gene>
    <name evidence="1" type="ORF">DWV29_02620</name>
</gene>
<dbReference type="EMBL" id="QSBM01000001">
    <property type="protein sequence ID" value="RGX33117.1"/>
    <property type="molecule type" value="Genomic_DNA"/>
</dbReference>
<sequence length="104" mass="12032">MKIHSCHLHIPLCGIFVPNSVNVARYASLIRDKSPTNWDAQMSESNFQTHPRALLKHAKSYFWRQNGPRSRKCEKMNRQTETCETAEKIGSLFSDGKKQEARQK</sequence>
<organism evidence="1 2">
    <name type="scientific">Enterocloster asparagiformis</name>
    <dbReference type="NCBI Taxonomy" id="333367"/>
    <lineage>
        <taxon>Bacteria</taxon>
        <taxon>Bacillati</taxon>
        <taxon>Bacillota</taxon>
        <taxon>Clostridia</taxon>
        <taxon>Lachnospirales</taxon>
        <taxon>Lachnospiraceae</taxon>
        <taxon>Enterocloster</taxon>
    </lineage>
</organism>
<reference evidence="1 2" key="1">
    <citation type="submission" date="2018-08" db="EMBL/GenBank/DDBJ databases">
        <title>A genome reference for cultivated species of the human gut microbiota.</title>
        <authorList>
            <person name="Zou Y."/>
            <person name="Xue W."/>
            <person name="Luo G."/>
        </authorList>
    </citation>
    <scope>NUCLEOTIDE SEQUENCE [LARGE SCALE GENOMIC DNA]</scope>
    <source>
        <strain evidence="1 2">AF04-15</strain>
    </source>
</reference>
<evidence type="ECO:0000313" key="1">
    <source>
        <dbReference type="EMBL" id="RGX33117.1"/>
    </source>
</evidence>
<name>A0A413FLD1_9FIRM</name>
<accession>A0A413FLD1</accession>
<dbReference type="Proteomes" id="UP000283880">
    <property type="component" value="Unassembled WGS sequence"/>
</dbReference>